<dbReference type="Pfam" id="PF08548">
    <property type="entry name" value="Peptidase_M10_C"/>
    <property type="match status" value="1"/>
</dbReference>
<evidence type="ECO:0000256" key="11">
    <source>
        <dbReference type="PIRSR" id="PIRSR001205-1"/>
    </source>
</evidence>
<comment type="similarity">
    <text evidence="3">Belongs to the peptidase M10B family.</text>
</comment>
<evidence type="ECO:0000256" key="6">
    <source>
        <dbReference type="ARBA" id="ARBA00022723"/>
    </source>
</evidence>
<dbReference type="SUPFAM" id="SSF51120">
    <property type="entry name" value="beta-Roll"/>
    <property type="match status" value="1"/>
</dbReference>
<sequence length="467" mass="48280">MNSANPDRNHATDPQAALNGDERGEGGPNGKPSLTIAEAGAQIGRANQTWNGSTLGQAADVTYAYRSTAPTTMPNGTSGFSRFNGAQIEQTTIALQAWADVARVTFRRVDNGDGYSNNAQMLLGNYSSGASGAAAFAYYPGNGVGGDSWYNSSLSYNRAPDTLNYGGQVLIHEIGHALGLGHPGDYNAGNGSPTYSNSASYYEDTRQYSVMSYWSETNTGGDNGGYYAAAPLLDDIAAIQRLYGANTATRTGDTVYGFSSNTGRDYYSASSSGSVLIFAAWDAGGTDTFNFSGYSQAQLIDLNDGNFSNVGGLKGNVAIAQGVVIENAVGGSGADRIIGNEFANRLTGNAGNDVLIGGGGADVLIGGSGADTFTFTSITDSRSNARDQITDFTSGVDRIDLSAIDADLGRDGDQAFTQVSRFGGRAGEAVIQSGNGVTTLSLDQNGDGVADFVLTVTGSLASGDLFW</sequence>
<evidence type="ECO:0000256" key="4">
    <source>
        <dbReference type="ARBA" id="ARBA00022525"/>
    </source>
</evidence>
<keyword evidence="6 12" id="KW-0479">Metal-binding</keyword>
<evidence type="ECO:0000313" key="15">
    <source>
        <dbReference type="EMBL" id="KTT75761.1"/>
    </source>
</evidence>
<keyword evidence="10" id="KW-0482">Metalloprotease</keyword>
<dbReference type="PROSITE" id="PS00330">
    <property type="entry name" value="HEMOLYSIN_CALCIUM"/>
    <property type="match status" value="1"/>
</dbReference>
<evidence type="ECO:0000256" key="8">
    <source>
        <dbReference type="ARBA" id="ARBA00022801"/>
    </source>
</evidence>
<evidence type="ECO:0000256" key="3">
    <source>
        <dbReference type="ARBA" id="ARBA00009490"/>
    </source>
</evidence>
<dbReference type="PANTHER" id="PTHR10201:SF323">
    <property type="entry name" value="MATRIX METALLOPROTEINASE-21"/>
    <property type="match status" value="1"/>
</dbReference>
<dbReference type="InterPro" id="IPR034033">
    <property type="entry name" value="Serralysin-like"/>
</dbReference>
<dbReference type="SUPFAM" id="SSF55486">
    <property type="entry name" value="Metalloproteases ('zincins'), catalytic domain"/>
    <property type="match status" value="1"/>
</dbReference>
<gene>
    <name evidence="15" type="ORF">NS334_02325</name>
</gene>
<evidence type="ECO:0000256" key="12">
    <source>
        <dbReference type="PIRSR" id="PIRSR001205-2"/>
    </source>
</evidence>
<dbReference type="EMBL" id="LDTB01000006">
    <property type="protein sequence ID" value="KTT75761.1"/>
    <property type="molecule type" value="Genomic_DNA"/>
</dbReference>
<comment type="caution">
    <text evidence="15">The sequence shown here is derived from an EMBL/GenBank/DDBJ whole genome shotgun (WGS) entry which is preliminary data.</text>
</comment>
<comment type="subcellular location">
    <subcellularLocation>
        <location evidence="2">Secreted</location>
    </subcellularLocation>
</comment>
<dbReference type="InterPro" id="IPR024079">
    <property type="entry name" value="MetalloPept_cat_dom_sf"/>
</dbReference>
<feature type="domain" description="Peptidase metallopeptidase" evidence="14">
    <location>
        <begin position="46"/>
        <end position="229"/>
    </location>
</feature>
<keyword evidence="4" id="KW-0964">Secreted</keyword>
<name>A0A147I8Y6_9SPHN</name>
<dbReference type="GO" id="GO:0006508">
    <property type="term" value="P:proteolysis"/>
    <property type="evidence" value="ECO:0007669"/>
    <property type="project" value="UniProtKB-KW"/>
</dbReference>
<feature type="binding site" evidence="12">
    <location>
        <position position="172"/>
    </location>
    <ligand>
        <name>Zn(2+)</name>
        <dbReference type="ChEBI" id="CHEBI:29105"/>
        <note>catalytic</note>
    </ligand>
</feature>
<dbReference type="Gene3D" id="2.150.10.10">
    <property type="entry name" value="Serralysin-like metalloprotease, C-terminal"/>
    <property type="match status" value="1"/>
</dbReference>
<dbReference type="Pfam" id="PF00353">
    <property type="entry name" value="HemolysinCabind"/>
    <property type="match status" value="1"/>
</dbReference>
<dbReference type="InterPro" id="IPR016294">
    <property type="entry name" value="Pept_M10B"/>
</dbReference>
<dbReference type="AlphaFoldDB" id="A0A147I8Y6"/>
<evidence type="ECO:0000313" key="16">
    <source>
        <dbReference type="Proteomes" id="UP000074310"/>
    </source>
</evidence>
<keyword evidence="7" id="KW-0677">Repeat</keyword>
<evidence type="ECO:0000256" key="13">
    <source>
        <dbReference type="SAM" id="MobiDB-lite"/>
    </source>
</evidence>
<dbReference type="GO" id="GO:0031012">
    <property type="term" value="C:extracellular matrix"/>
    <property type="evidence" value="ECO:0007669"/>
    <property type="project" value="InterPro"/>
</dbReference>
<evidence type="ECO:0000259" key="14">
    <source>
        <dbReference type="SMART" id="SM00235"/>
    </source>
</evidence>
<dbReference type="PANTHER" id="PTHR10201">
    <property type="entry name" value="MATRIX METALLOPROTEINASE"/>
    <property type="match status" value="1"/>
</dbReference>
<dbReference type="OrthoDB" id="733404at2"/>
<dbReference type="GO" id="GO:0005615">
    <property type="term" value="C:extracellular space"/>
    <property type="evidence" value="ECO:0007669"/>
    <property type="project" value="InterPro"/>
</dbReference>
<dbReference type="InterPro" id="IPR006026">
    <property type="entry name" value="Peptidase_Metallo"/>
</dbReference>
<dbReference type="Proteomes" id="UP000074310">
    <property type="component" value="Unassembled WGS sequence"/>
</dbReference>
<dbReference type="Gene3D" id="3.40.390.10">
    <property type="entry name" value="Collagenase (Catalytic Domain)"/>
    <property type="match status" value="1"/>
</dbReference>
<comment type="cofactor">
    <cofactor evidence="1">
        <name>Ca(2+)</name>
        <dbReference type="ChEBI" id="CHEBI:29108"/>
    </cofactor>
</comment>
<proteinExistence type="inferred from homology"/>
<keyword evidence="8" id="KW-0378">Hydrolase</keyword>
<dbReference type="InterPro" id="IPR018511">
    <property type="entry name" value="Hemolysin-typ_Ca-bd_CS"/>
</dbReference>
<dbReference type="Pfam" id="PF00413">
    <property type="entry name" value="Peptidase_M10"/>
    <property type="match status" value="1"/>
</dbReference>
<feature type="active site" evidence="11">
    <location>
        <position position="173"/>
    </location>
</feature>
<feature type="binding site" evidence="12">
    <location>
        <position position="176"/>
    </location>
    <ligand>
        <name>Zn(2+)</name>
        <dbReference type="ChEBI" id="CHEBI:29105"/>
        <note>catalytic</note>
    </ligand>
</feature>
<dbReference type="InterPro" id="IPR011049">
    <property type="entry name" value="Serralysin-like_metalloprot_C"/>
</dbReference>
<reference evidence="15 16" key="1">
    <citation type="journal article" date="2016" name="Front. Microbiol.">
        <title>Genomic Resource of Rice Seed Associated Bacteria.</title>
        <authorList>
            <person name="Midha S."/>
            <person name="Bansal K."/>
            <person name="Sharma S."/>
            <person name="Kumar N."/>
            <person name="Patil P.P."/>
            <person name="Chaudhry V."/>
            <person name="Patil P.B."/>
        </authorList>
    </citation>
    <scope>NUCLEOTIDE SEQUENCE [LARGE SCALE GENOMIC DNA]</scope>
    <source>
        <strain evidence="15 16">NS334</strain>
    </source>
</reference>
<evidence type="ECO:0000256" key="9">
    <source>
        <dbReference type="ARBA" id="ARBA00022833"/>
    </source>
</evidence>
<dbReference type="GO" id="GO:0004222">
    <property type="term" value="F:metalloendopeptidase activity"/>
    <property type="evidence" value="ECO:0007669"/>
    <property type="project" value="InterPro"/>
</dbReference>
<dbReference type="InterPro" id="IPR001818">
    <property type="entry name" value="Pept_M10_metallopeptidase"/>
</dbReference>
<protein>
    <recommendedName>
        <fullName evidence="14">Peptidase metallopeptidase domain-containing protein</fullName>
    </recommendedName>
</protein>
<keyword evidence="16" id="KW-1185">Reference proteome</keyword>
<dbReference type="PRINTS" id="PR00313">
    <property type="entry name" value="CABNDNGRPT"/>
</dbReference>
<dbReference type="CDD" id="cd04277">
    <property type="entry name" value="ZnMc_serralysin_like"/>
    <property type="match status" value="1"/>
</dbReference>
<dbReference type="SMART" id="SM00235">
    <property type="entry name" value="ZnMc"/>
    <property type="match status" value="1"/>
</dbReference>
<dbReference type="GO" id="GO:0005509">
    <property type="term" value="F:calcium ion binding"/>
    <property type="evidence" value="ECO:0007669"/>
    <property type="project" value="InterPro"/>
</dbReference>
<dbReference type="PATRIC" id="fig|869719.3.peg.2779"/>
<organism evidence="15 16">
    <name type="scientific">Sphingomonas endophytica</name>
    <dbReference type="NCBI Taxonomy" id="869719"/>
    <lineage>
        <taxon>Bacteria</taxon>
        <taxon>Pseudomonadati</taxon>
        <taxon>Pseudomonadota</taxon>
        <taxon>Alphaproteobacteria</taxon>
        <taxon>Sphingomonadales</taxon>
        <taxon>Sphingomonadaceae</taxon>
        <taxon>Sphingomonas</taxon>
    </lineage>
</organism>
<dbReference type="InterPro" id="IPR001343">
    <property type="entry name" value="Hemolysn_Ca-bd"/>
</dbReference>
<feature type="region of interest" description="Disordered" evidence="13">
    <location>
        <begin position="1"/>
        <end position="35"/>
    </location>
</feature>
<dbReference type="NCBIfam" id="NF035945">
    <property type="entry name" value="Zn_serralysin"/>
    <property type="match status" value="1"/>
</dbReference>
<keyword evidence="9 12" id="KW-0862">Zinc</keyword>
<keyword evidence="5" id="KW-0645">Protease</keyword>
<evidence type="ECO:0000256" key="1">
    <source>
        <dbReference type="ARBA" id="ARBA00001913"/>
    </source>
</evidence>
<evidence type="ECO:0000256" key="2">
    <source>
        <dbReference type="ARBA" id="ARBA00004613"/>
    </source>
</evidence>
<feature type="binding site" evidence="12">
    <location>
        <position position="182"/>
    </location>
    <ligand>
        <name>Zn(2+)</name>
        <dbReference type="ChEBI" id="CHEBI:29105"/>
        <note>catalytic</note>
    </ligand>
</feature>
<evidence type="ECO:0000256" key="10">
    <source>
        <dbReference type="ARBA" id="ARBA00023049"/>
    </source>
</evidence>
<dbReference type="PIRSF" id="PIRSF001205">
    <property type="entry name" value="Peptidase_M10B"/>
    <property type="match status" value="1"/>
</dbReference>
<dbReference type="GO" id="GO:0008270">
    <property type="term" value="F:zinc ion binding"/>
    <property type="evidence" value="ECO:0007669"/>
    <property type="project" value="InterPro"/>
</dbReference>
<accession>A0A147I8Y6</accession>
<dbReference type="InterPro" id="IPR013858">
    <property type="entry name" value="Peptidase_M10B_C"/>
</dbReference>
<comment type="cofactor">
    <cofactor evidence="12">
        <name>Zn(2+)</name>
        <dbReference type="ChEBI" id="CHEBI:29105"/>
    </cofactor>
    <text evidence="12">Binds 1 zinc ion per subunit.</text>
</comment>
<evidence type="ECO:0000256" key="5">
    <source>
        <dbReference type="ARBA" id="ARBA00022670"/>
    </source>
</evidence>
<evidence type="ECO:0000256" key="7">
    <source>
        <dbReference type="ARBA" id="ARBA00022737"/>
    </source>
</evidence>